<proteinExistence type="predicted"/>
<dbReference type="EMBL" id="CP129013">
    <property type="protein sequence ID" value="WLR44060.1"/>
    <property type="molecule type" value="Genomic_DNA"/>
</dbReference>
<gene>
    <name evidence="2" type="ORF">LC087_08180</name>
</gene>
<accession>A0ABY9K2N5</accession>
<keyword evidence="3" id="KW-1185">Reference proteome</keyword>
<dbReference type="Pfam" id="PF12670">
    <property type="entry name" value="DUF3792"/>
    <property type="match status" value="1"/>
</dbReference>
<keyword evidence="1" id="KW-0812">Transmembrane</keyword>
<feature type="transmembrane region" description="Helical" evidence="1">
    <location>
        <begin position="102"/>
        <end position="123"/>
    </location>
</feature>
<evidence type="ECO:0000313" key="2">
    <source>
        <dbReference type="EMBL" id="WLR44060.1"/>
    </source>
</evidence>
<keyword evidence="1" id="KW-0472">Membrane</keyword>
<protein>
    <submittedName>
        <fullName evidence="2">TIGR04086 family membrane protein</fullName>
    </submittedName>
</protein>
<dbReference type="NCBIfam" id="TIGR04086">
    <property type="entry name" value="TIGR04086_membr"/>
    <property type="match status" value="1"/>
</dbReference>
<reference evidence="2 3" key="1">
    <citation type="submission" date="2023-06" db="EMBL/GenBank/DDBJ databases">
        <title>Five Gram-positive bacteria isolated from mangrove sediments in Shenzhen, Guangdong, China.</title>
        <authorList>
            <person name="Yu S."/>
            <person name="Zheng W."/>
            <person name="Huang Y."/>
        </authorList>
    </citation>
    <scope>NUCLEOTIDE SEQUENCE [LARGE SCALE GENOMIC DNA]</scope>
    <source>
        <strain evidence="2 3">SaN35-3</strain>
    </source>
</reference>
<evidence type="ECO:0000313" key="3">
    <source>
        <dbReference type="Proteomes" id="UP001197974"/>
    </source>
</evidence>
<dbReference type="RefSeq" id="WP_226542110.1">
    <property type="nucleotide sequence ID" value="NZ_CP129013.1"/>
</dbReference>
<evidence type="ECO:0000256" key="1">
    <source>
        <dbReference type="SAM" id="Phobius"/>
    </source>
</evidence>
<feature type="transmembrane region" description="Helical" evidence="1">
    <location>
        <begin position="43"/>
        <end position="63"/>
    </location>
</feature>
<dbReference type="InterPro" id="IPR023804">
    <property type="entry name" value="DUF3792_TM"/>
</dbReference>
<keyword evidence="1" id="KW-1133">Transmembrane helix</keyword>
<dbReference type="Proteomes" id="UP001197974">
    <property type="component" value="Chromosome"/>
</dbReference>
<name>A0ABY9K2N5_9BACI</name>
<feature type="transmembrane region" description="Helical" evidence="1">
    <location>
        <begin position="70"/>
        <end position="90"/>
    </location>
</feature>
<sequence length="129" mass="14079">MDQPKRFGKAILYGLITIFSIALVVSFLFTFLLKFTDLTEESIYFPLLILSFLAVFIGGLISGGIGQEKGWFIGGITALCYTLIIALFQYLGYASSLSTSSLLHHLGFLITAMVGGMFGVNTLSKNFKS</sequence>
<organism evidence="2 3">
    <name type="scientific">Bacillus carboniphilus</name>
    <dbReference type="NCBI Taxonomy" id="86663"/>
    <lineage>
        <taxon>Bacteria</taxon>
        <taxon>Bacillati</taxon>
        <taxon>Bacillota</taxon>
        <taxon>Bacilli</taxon>
        <taxon>Bacillales</taxon>
        <taxon>Bacillaceae</taxon>
        <taxon>Bacillus</taxon>
    </lineage>
</organism>
<feature type="transmembrane region" description="Helical" evidence="1">
    <location>
        <begin position="12"/>
        <end position="31"/>
    </location>
</feature>